<dbReference type="InterPro" id="IPR005925">
    <property type="entry name" value="Agmatinase-rel"/>
</dbReference>
<keyword evidence="2" id="KW-0479">Metal-binding</keyword>
<reference evidence="4" key="1">
    <citation type="journal article" date="2015" name="Nature">
        <title>Complex archaea that bridge the gap between prokaryotes and eukaryotes.</title>
        <authorList>
            <person name="Spang A."/>
            <person name="Saw J.H."/>
            <person name="Jorgensen S.L."/>
            <person name="Zaremba-Niedzwiedzka K."/>
            <person name="Martijn J."/>
            <person name="Lind A.E."/>
            <person name="van Eijk R."/>
            <person name="Schleper C."/>
            <person name="Guy L."/>
            <person name="Ettema T.J."/>
        </authorList>
    </citation>
    <scope>NUCLEOTIDE SEQUENCE</scope>
</reference>
<proteinExistence type="inferred from homology"/>
<organism evidence="4">
    <name type="scientific">marine sediment metagenome</name>
    <dbReference type="NCBI Taxonomy" id="412755"/>
    <lineage>
        <taxon>unclassified sequences</taxon>
        <taxon>metagenomes</taxon>
        <taxon>ecological metagenomes</taxon>
    </lineage>
</organism>
<dbReference type="PROSITE" id="PS01053">
    <property type="entry name" value="ARGINASE_1"/>
    <property type="match status" value="1"/>
</dbReference>
<dbReference type="GO" id="GO:0008783">
    <property type="term" value="F:agmatinase activity"/>
    <property type="evidence" value="ECO:0007669"/>
    <property type="project" value="TreeGrafter"/>
</dbReference>
<dbReference type="Gene3D" id="3.40.800.10">
    <property type="entry name" value="Ureohydrolase domain"/>
    <property type="match status" value="1"/>
</dbReference>
<evidence type="ECO:0000256" key="2">
    <source>
        <dbReference type="ARBA" id="ARBA00022723"/>
    </source>
</evidence>
<dbReference type="NCBIfam" id="NF002564">
    <property type="entry name" value="PRK02190.1"/>
    <property type="match status" value="1"/>
</dbReference>
<dbReference type="GO" id="GO:0046872">
    <property type="term" value="F:metal ion binding"/>
    <property type="evidence" value="ECO:0007669"/>
    <property type="project" value="UniProtKB-KW"/>
</dbReference>
<comment type="similarity">
    <text evidence="1">Belongs to the arginase family. Agmatinase subfamily.</text>
</comment>
<dbReference type="InterPro" id="IPR023696">
    <property type="entry name" value="Ureohydrolase_dom_sf"/>
</dbReference>
<dbReference type="AlphaFoldDB" id="A0A0F9QK96"/>
<dbReference type="PANTHER" id="PTHR11358:SF26">
    <property type="entry name" value="GUANIDINO ACID HYDROLASE, MITOCHONDRIAL"/>
    <property type="match status" value="1"/>
</dbReference>
<dbReference type="EMBL" id="LAZR01001894">
    <property type="protein sequence ID" value="KKN37442.1"/>
    <property type="molecule type" value="Genomic_DNA"/>
</dbReference>
<dbReference type="PANTHER" id="PTHR11358">
    <property type="entry name" value="ARGINASE/AGMATINASE"/>
    <property type="match status" value="1"/>
</dbReference>
<protein>
    <recommendedName>
        <fullName evidence="5">Agmatinase</fullName>
    </recommendedName>
</protein>
<dbReference type="SUPFAM" id="SSF52768">
    <property type="entry name" value="Arginase/deacetylase"/>
    <property type="match status" value="1"/>
</dbReference>
<dbReference type="NCBIfam" id="TIGR01230">
    <property type="entry name" value="agmatinase"/>
    <property type="match status" value="1"/>
</dbReference>
<accession>A0A0F9QK96</accession>
<evidence type="ECO:0008006" key="5">
    <source>
        <dbReference type="Google" id="ProtNLM"/>
    </source>
</evidence>
<sequence length="309" mass="33947">MDEKPFAGIKTFLKQPIYTPDKDDGGIGIVGAPFDLGTSNRPGARFGPDAIRRASAMLCEGDDPHYKLNPVEVLDIWDCGDIDTSVDIAACVEEIELDIHTWGLEFDQLVTLGGDHTITLPILRALHAKHGPVRLVHFDAHCDTWVGDGNYGHGSPFYYAINEGLIIPEESTQIGIRSAIDSEHYKFAEDAGMQIFTARDVHEMGPSEIAHRTTKKGHWTPTYLTFDIDSIDPSQAPGTGTPEVGGIFTWQALAILDDINTSLDWVGMDVVEVAPAYDVSEITSLTAATIIWHYLCILSQRKLEDKKNG</sequence>
<dbReference type="GO" id="GO:0033389">
    <property type="term" value="P:putrescine biosynthetic process from arginine, via agmatine"/>
    <property type="evidence" value="ECO:0007669"/>
    <property type="project" value="TreeGrafter"/>
</dbReference>
<dbReference type="InterPro" id="IPR006035">
    <property type="entry name" value="Ureohydrolase"/>
</dbReference>
<dbReference type="Pfam" id="PF00491">
    <property type="entry name" value="Arginase"/>
    <property type="match status" value="1"/>
</dbReference>
<gene>
    <name evidence="4" type="ORF">LCGC14_0763450</name>
</gene>
<evidence type="ECO:0000313" key="4">
    <source>
        <dbReference type="EMBL" id="KKN37442.1"/>
    </source>
</evidence>
<dbReference type="CDD" id="cd11592">
    <property type="entry name" value="Agmatinase_PAH"/>
    <property type="match status" value="1"/>
</dbReference>
<dbReference type="PROSITE" id="PS51409">
    <property type="entry name" value="ARGINASE_2"/>
    <property type="match status" value="1"/>
</dbReference>
<evidence type="ECO:0000256" key="3">
    <source>
        <dbReference type="ARBA" id="ARBA00022801"/>
    </source>
</evidence>
<dbReference type="PIRSF" id="PIRSF036979">
    <property type="entry name" value="Arginase"/>
    <property type="match status" value="1"/>
</dbReference>
<name>A0A0F9QK96_9ZZZZ</name>
<comment type="caution">
    <text evidence="4">The sequence shown here is derived from an EMBL/GenBank/DDBJ whole genome shotgun (WGS) entry which is preliminary data.</text>
</comment>
<evidence type="ECO:0000256" key="1">
    <source>
        <dbReference type="ARBA" id="ARBA00009227"/>
    </source>
</evidence>
<dbReference type="InterPro" id="IPR020855">
    <property type="entry name" value="Ureohydrolase_Mn_BS"/>
</dbReference>
<keyword evidence="3" id="KW-0378">Hydrolase</keyword>